<keyword evidence="6" id="KW-0255">Endonuclease</keyword>
<dbReference type="InterPro" id="IPR002156">
    <property type="entry name" value="RNaseH_domain"/>
</dbReference>
<dbReference type="PIRSF" id="PIRSF036852">
    <property type="entry name" value="Ribonuclease_H1_euk"/>
    <property type="match status" value="1"/>
</dbReference>
<dbReference type="InterPro" id="IPR050092">
    <property type="entry name" value="RNase_H"/>
</dbReference>
<reference evidence="9" key="1">
    <citation type="submission" date="2020-11" db="EMBL/GenBank/DDBJ databases">
        <authorList>
            <consortium name="DOE Joint Genome Institute"/>
            <person name="Ahrendt S."/>
            <person name="Riley R."/>
            <person name="Andreopoulos W."/>
            <person name="Labutti K."/>
            <person name="Pangilinan J."/>
            <person name="Ruiz-Duenas F.J."/>
            <person name="Barrasa J.M."/>
            <person name="Sanchez-Garcia M."/>
            <person name="Camarero S."/>
            <person name="Miyauchi S."/>
            <person name="Serrano A."/>
            <person name="Linde D."/>
            <person name="Babiker R."/>
            <person name="Drula E."/>
            <person name="Ayuso-Fernandez I."/>
            <person name="Pacheco R."/>
            <person name="Padilla G."/>
            <person name="Ferreira P."/>
            <person name="Barriuso J."/>
            <person name="Kellner H."/>
            <person name="Castanera R."/>
            <person name="Alfaro M."/>
            <person name="Ramirez L."/>
            <person name="Pisabarro A.G."/>
            <person name="Kuo A."/>
            <person name="Tritt A."/>
            <person name="Lipzen A."/>
            <person name="He G."/>
            <person name="Yan M."/>
            <person name="Ng V."/>
            <person name="Cullen D."/>
            <person name="Martin F."/>
            <person name="Rosso M.-N."/>
            <person name="Henrissat B."/>
            <person name="Hibbett D."/>
            <person name="Martinez A.T."/>
            <person name="Grigoriev I.V."/>
        </authorList>
    </citation>
    <scope>NUCLEOTIDE SEQUENCE</scope>
    <source>
        <strain evidence="9">AH 40177</strain>
    </source>
</reference>
<dbReference type="EC" id="3.1.26.4" evidence="3"/>
<protein>
    <recommendedName>
        <fullName evidence="3">ribonuclease H</fullName>
        <ecNumber evidence="3">3.1.26.4</ecNumber>
    </recommendedName>
</protein>
<dbReference type="GO" id="GO:0043137">
    <property type="term" value="P:DNA replication, removal of RNA primer"/>
    <property type="evidence" value="ECO:0007669"/>
    <property type="project" value="TreeGrafter"/>
</dbReference>
<keyword evidence="5" id="KW-0479">Metal-binding</keyword>
<dbReference type="SUPFAM" id="SSF53098">
    <property type="entry name" value="Ribonuclease H-like"/>
    <property type="match status" value="1"/>
</dbReference>
<organism evidence="9 10">
    <name type="scientific">Rhodocollybia butyracea</name>
    <dbReference type="NCBI Taxonomy" id="206335"/>
    <lineage>
        <taxon>Eukaryota</taxon>
        <taxon>Fungi</taxon>
        <taxon>Dikarya</taxon>
        <taxon>Basidiomycota</taxon>
        <taxon>Agaricomycotina</taxon>
        <taxon>Agaricomycetes</taxon>
        <taxon>Agaricomycetidae</taxon>
        <taxon>Agaricales</taxon>
        <taxon>Marasmiineae</taxon>
        <taxon>Omphalotaceae</taxon>
        <taxon>Rhodocollybia</taxon>
    </lineage>
</organism>
<sequence length="230" mass="25201">NCEAQVKGFPGAKYQKFPTEQAAKDFLGMTDPSGSSSIQTGTAQTIDISNRTNPIESIPSKGKKRSHNDMEVYNSISETSESTEPLVVYSDGACKGNGKVGSIAGIGVWWGNNDPRNLAERCPGDQTNNRAELIAICRVLETTPYRKGPLTIKTDSKYCIQCFNDWLPRWQQNGWRRADGKPVLNAPLIRYIAALLDARFRIGQKVFLEYIKGHAGFEGNEGADGLANVG</sequence>
<dbReference type="PROSITE" id="PS50879">
    <property type="entry name" value="RNASE_H_1"/>
    <property type="match status" value="1"/>
</dbReference>
<evidence type="ECO:0000256" key="4">
    <source>
        <dbReference type="ARBA" id="ARBA00022722"/>
    </source>
</evidence>
<comment type="catalytic activity">
    <reaction evidence="1">
        <text>Endonucleolytic cleavage to 5'-phosphomonoester.</text>
        <dbReference type="EC" id="3.1.26.4"/>
    </reaction>
</comment>
<dbReference type="InterPro" id="IPR017067">
    <property type="entry name" value="RNase_H1_euk"/>
</dbReference>
<evidence type="ECO:0000313" key="9">
    <source>
        <dbReference type="EMBL" id="KAF9072783.1"/>
    </source>
</evidence>
<comment type="caution">
    <text evidence="9">The sequence shown here is derived from an EMBL/GenBank/DDBJ whole genome shotgun (WGS) entry which is preliminary data.</text>
</comment>
<dbReference type="GO" id="GO:0003676">
    <property type="term" value="F:nucleic acid binding"/>
    <property type="evidence" value="ECO:0007669"/>
    <property type="project" value="InterPro"/>
</dbReference>
<evidence type="ECO:0000259" key="8">
    <source>
        <dbReference type="PROSITE" id="PS50879"/>
    </source>
</evidence>
<evidence type="ECO:0000256" key="1">
    <source>
        <dbReference type="ARBA" id="ARBA00000077"/>
    </source>
</evidence>
<evidence type="ECO:0000256" key="2">
    <source>
        <dbReference type="ARBA" id="ARBA00005300"/>
    </source>
</evidence>
<dbReference type="AlphaFoldDB" id="A0A9P5UC40"/>
<keyword evidence="4" id="KW-0540">Nuclease</keyword>
<dbReference type="OrthoDB" id="245563at2759"/>
<dbReference type="InterPro" id="IPR012337">
    <property type="entry name" value="RNaseH-like_sf"/>
</dbReference>
<gene>
    <name evidence="9" type="ORF">BDP27DRAFT_1192324</name>
</gene>
<evidence type="ECO:0000256" key="6">
    <source>
        <dbReference type="ARBA" id="ARBA00022759"/>
    </source>
</evidence>
<feature type="non-terminal residue" evidence="9">
    <location>
        <position position="1"/>
    </location>
</feature>
<dbReference type="PANTHER" id="PTHR10642">
    <property type="entry name" value="RIBONUCLEASE H1"/>
    <property type="match status" value="1"/>
</dbReference>
<comment type="similarity">
    <text evidence="2">Belongs to the RNase H family.</text>
</comment>
<dbReference type="Pfam" id="PF01693">
    <property type="entry name" value="Cauli_VI"/>
    <property type="match status" value="1"/>
</dbReference>
<feature type="non-terminal residue" evidence="9">
    <location>
        <position position="230"/>
    </location>
</feature>
<proteinExistence type="inferred from homology"/>
<dbReference type="Pfam" id="PF00075">
    <property type="entry name" value="RNase_H"/>
    <property type="match status" value="1"/>
</dbReference>
<keyword evidence="7" id="KW-0378">Hydrolase</keyword>
<accession>A0A9P5UC40</accession>
<keyword evidence="10" id="KW-1185">Reference proteome</keyword>
<dbReference type="InterPro" id="IPR036397">
    <property type="entry name" value="RNaseH_sf"/>
</dbReference>
<name>A0A9P5UC40_9AGAR</name>
<evidence type="ECO:0000256" key="7">
    <source>
        <dbReference type="ARBA" id="ARBA00022801"/>
    </source>
</evidence>
<dbReference type="PANTHER" id="PTHR10642:SF26">
    <property type="entry name" value="RIBONUCLEASE H1"/>
    <property type="match status" value="1"/>
</dbReference>
<evidence type="ECO:0000256" key="5">
    <source>
        <dbReference type="ARBA" id="ARBA00022723"/>
    </source>
</evidence>
<evidence type="ECO:0000313" key="10">
    <source>
        <dbReference type="Proteomes" id="UP000772434"/>
    </source>
</evidence>
<feature type="domain" description="RNase H type-1" evidence="8">
    <location>
        <begin position="82"/>
        <end position="230"/>
    </location>
</feature>
<dbReference type="GO" id="GO:0004523">
    <property type="term" value="F:RNA-DNA hybrid ribonuclease activity"/>
    <property type="evidence" value="ECO:0007669"/>
    <property type="project" value="UniProtKB-EC"/>
</dbReference>
<dbReference type="InterPro" id="IPR011320">
    <property type="entry name" value="RNase_H1_N"/>
</dbReference>
<dbReference type="Gene3D" id="3.40.970.10">
    <property type="entry name" value="Ribonuclease H1, N-terminal domain"/>
    <property type="match status" value="1"/>
</dbReference>
<dbReference type="InterPro" id="IPR037056">
    <property type="entry name" value="RNase_H1_N_sf"/>
</dbReference>
<dbReference type="GO" id="GO:0000287">
    <property type="term" value="F:magnesium ion binding"/>
    <property type="evidence" value="ECO:0007669"/>
    <property type="project" value="InterPro"/>
</dbReference>
<dbReference type="CDD" id="cd09280">
    <property type="entry name" value="RNase_HI_eukaryote_like"/>
    <property type="match status" value="1"/>
</dbReference>
<dbReference type="Proteomes" id="UP000772434">
    <property type="component" value="Unassembled WGS sequence"/>
</dbReference>
<dbReference type="EMBL" id="JADNRY010000022">
    <property type="protein sequence ID" value="KAF9072783.1"/>
    <property type="molecule type" value="Genomic_DNA"/>
</dbReference>
<evidence type="ECO:0000256" key="3">
    <source>
        <dbReference type="ARBA" id="ARBA00012180"/>
    </source>
</evidence>
<dbReference type="Gene3D" id="3.30.420.10">
    <property type="entry name" value="Ribonuclease H-like superfamily/Ribonuclease H"/>
    <property type="match status" value="1"/>
</dbReference>